<dbReference type="InterPro" id="IPR015421">
    <property type="entry name" value="PyrdxlP-dep_Trfase_major"/>
</dbReference>
<dbReference type="SUPFAM" id="SSF53383">
    <property type="entry name" value="PLP-dependent transferases"/>
    <property type="match status" value="1"/>
</dbReference>
<gene>
    <name evidence="7" type="ORF">IWX46DRAFT_653639</name>
</gene>
<keyword evidence="4 5" id="KW-0663">Pyridoxal phosphate</keyword>
<evidence type="ECO:0000313" key="7">
    <source>
        <dbReference type="EMBL" id="KAK7530038.1"/>
    </source>
</evidence>
<reference evidence="7 8" key="1">
    <citation type="submission" date="2024-04" db="EMBL/GenBank/DDBJ databases">
        <title>Phyllosticta paracitricarpa is synonymous to the EU quarantine fungus P. citricarpa based on phylogenomic analyses.</title>
        <authorList>
            <consortium name="Lawrence Berkeley National Laboratory"/>
            <person name="Van Ingen-Buijs V.A."/>
            <person name="Van Westerhoven A.C."/>
            <person name="Haridas S."/>
            <person name="Skiadas P."/>
            <person name="Martin F."/>
            <person name="Groenewald J.Z."/>
            <person name="Crous P.W."/>
            <person name="Seidl M.F."/>
        </authorList>
    </citation>
    <scope>NUCLEOTIDE SEQUENCE [LARGE SCALE GENOMIC DNA]</scope>
    <source>
        <strain evidence="7 8">CBS 122670</strain>
    </source>
</reference>
<keyword evidence="8" id="KW-1185">Reference proteome</keyword>
<dbReference type="Pfam" id="PF00155">
    <property type="entry name" value="Aminotran_1_2"/>
    <property type="match status" value="1"/>
</dbReference>
<accession>A0ABR1L471</accession>
<comment type="cofactor">
    <cofactor evidence="1 5">
        <name>pyridoxal 5'-phosphate</name>
        <dbReference type="ChEBI" id="CHEBI:597326"/>
    </cofactor>
</comment>
<dbReference type="InterPro" id="IPR004839">
    <property type="entry name" value="Aminotransferase_I/II_large"/>
</dbReference>
<organism evidence="7 8">
    <name type="scientific">Phyllosticta citricarpa</name>
    <dbReference type="NCBI Taxonomy" id="55181"/>
    <lineage>
        <taxon>Eukaryota</taxon>
        <taxon>Fungi</taxon>
        <taxon>Dikarya</taxon>
        <taxon>Ascomycota</taxon>
        <taxon>Pezizomycotina</taxon>
        <taxon>Dothideomycetes</taxon>
        <taxon>Dothideomycetes incertae sedis</taxon>
        <taxon>Botryosphaeriales</taxon>
        <taxon>Phyllostictaceae</taxon>
        <taxon>Phyllosticta</taxon>
    </lineage>
</organism>
<keyword evidence="7" id="KW-0032">Aminotransferase</keyword>
<comment type="caution">
    <text evidence="7">The sequence shown here is derived from an EMBL/GenBank/DDBJ whole genome shotgun (WGS) entry which is preliminary data.</text>
</comment>
<evidence type="ECO:0000256" key="5">
    <source>
        <dbReference type="RuleBase" id="RU003693"/>
    </source>
</evidence>
<evidence type="ECO:0000256" key="2">
    <source>
        <dbReference type="ARBA" id="ARBA00010008"/>
    </source>
</evidence>
<evidence type="ECO:0000259" key="6">
    <source>
        <dbReference type="Pfam" id="PF00155"/>
    </source>
</evidence>
<dbReference type="InterPro" id="IPR015424">
    <property type="entry name" value="PyrdxlP-dep_Trfase"/>
</dbReference>
<protein>
    <submittedName>
        <fullName evidence="7">Aminotransferase</fullName>
    </submittedName>
</protein>
<evidence type="ECO:0000256" key="4">
    <source>
        <dbReference type="ARBA" id="ARBA00022898"/>
    </source>
</evidence>
<dbReference type="PROSITE" id="PS00599">
    <property type="entry name" value="AA_TRANSFER_CLASS_2"/>
    <property type="match status" value="1"/>
</dbReference>
<dbReference type="PANTHER" id="PTHR13693:SF77">
    <property type="entry name" value="8-AMINO-7-OXONONANOATE SYNTHASE"/>
    <property type="match status" value="1"/>
</dbReference>
<dbReference type="Gene3D" id="3.90.1150.10">
    <property type="entry name" value="Aspartate Aminotransferase, domain 1"/>
    <property type="match status" value="1"/>
</dbReference>
<dbReference type="InterPro" id="IPR050087">
    <property type="entry name" value="AON_synthase_class-II"/>
</dbReference>
<dbReference type="Proteomes" id="UP001365128">
    <property type="component" value="Unassembled WGS sequence"/>
</dbReference>
<dbReference type="InterPro" id="IPR001917">
    <property type="entry name" value="Aminotrans_II_pyridoxalP_BS"/>
</dbReference>
<dbReference type="EMBL" id="JBBPDW010000066">
    <property type="protein sequence ID" value="KAK7530038.1"/>
    <property type="molecule type" value="Genomic_DNA"/>
</dbReference>
<dbReference type="InterPro" id="IPR015422">
    <property type="entry name" value="PyrdxlP-dep_Trfase_small"/>
</dbReference>
<proteinExistence type="inferred from homology"/>
<evidence type="ECO:0000256" key="3">
    <source>
        <dbReference type="ARBA" id="ARBA00022679"/>
    </source>
</evidence>
<keyword evidence="3" id="KW-0808">Transferase</keyword>
<feature type="domain" description="Aminotransferase class I/classII large" evidence="6">
    <location>
        <begin position="39"/>
        <end position="427"/>
    </location>
</feature>
<comment type="similarity">
    <text evidence="2">Belongs to the class-II pyridoxal-phosphate-dependent aminotransferase family. BioF subfamily.</text>
</comment>
<evidence type="ECO:0000256" key="1">
    <source>
        <dbReference type="ARBA" id="ARBA00001933"/>
    </source>
</evidence>
<dbReference type="GO" id="GO:0008483">
    <property type="term" value="F:transaminase activity"/>
    <property type="evidence" value="ECO:0007669"/>
    <property type="project" value="UniProtKB-KW"/>
</dbReference>
<dbReference type="Gene3D" id="3.40.640.10">
    <property type="entry name" value="Type I PLP-dependent aspartate aminotransferase-like (Major domain)"/>
    <property type="match status" value="1"/>
</dbReference>
<name>A0ABR1L471_9PEZI</name>
<evidence type="ECO:0000313" key="8">
    <source>
        <dbReference type="Proteomes" id="UP001365128"/>
    </source>
</evidence>
<dbReference type="PANTHER" id="PTHR13693">
    <property type="entry name" value="CLASS II AMINOTRANSFERASE/8-AMINO-7-OXONONANOATE SYNTHASE"/>
    <property type="match status" value="1"/>
</dbReference>
<sequence length="455" mass="48612">MSPLPLSPLEKHFVSLLARRKTRSLLRRIEDQPPPSVADFTSNDYLSLSSHPEITQNYLAYLTSAFSQSQSQSKSKSPSPLTLGSTGSRLLSGHHPLAAHLETLIPAHHNAPAGLLFTSGYDANAALLSTLPQPGDVVLYDALVHASAHDGMRLSRVASTGGLRRFAHNDPSALAAALRALVAEDTGYAAGSRNVFVVVEAVYSMDGDVAALRAMLDVVDAALPAGNGYVIVDEAHATGVIGQGGRGLVCAEGLERRVFARVVTFGKAVGAAGAIVLCTPATKQYLINYARPFIYTTAPSFPSLAAIKVVYDFLTRNRAEPLAAHLRHLHQTLSSSLSALIASLAPPPALLSLSLPSQSVETSAPTYVTPIVPIFTQHPRALAAFVRKRGYVVRPIVAPTVPRGTERVRVCLHAGNSVDEVRGLVGAVGEWVRERMERGEGVKGEEERERERARL</sequence>